<evidence type="ECO:0000256" key="2">
    <source>
        <dbReference type="ARBA" id="ARBA00004611"/>
    </source>
</evidence>
<protein>
    <recommendedName>
        <fullName evidence="11">Dynein axonemal assembly factor 1 homolog</fullName>
    </recommendedName>
    <alternativeName>
        <fullName evidence="13">Dynein regulatory complex subunit 3</fullName>
    </alternativeName>
</protein>
<gene>
    <name evidence="14" type="ORF">HNY73_002790</name>
</gene>
<evidence type="ECO:0000256" key="12">
    <source>
        <dbReference type="ARBA" id="ARBA00038378"/>
    </source>
</evidence>
<evidence type="ECO:0000256" key="6">
    <source>
        <dbReference type="ARBA" id="ARBA00022846"/>
    </source>
</evidence>
<keyword evidence="4" id="KW-0433">Leucine-rich repeat</keyword>
<name>A0A8T0FZ89_ARGBR</name>
<keyword evidence="8" id="KW-0969">Cilium</keyword>
<dbReference type="GO" id="GO:0005929">
    <property type="term" value="C:cilium"/>
    <property type="evidence" value="ECO:0007669"/>
    <property type="project" value="TreeGrafter"/>
</dbReference>
<comment type="function">
    <text evidence="1">Cilium-specific protein required for cilia structures.</text>
</comment>
<evidence type="ECO:0000256" key="9">
    <source>
        <dbReference type="ARBA" id="ARBA00023212"/>
    </source>
</evidence>
<comment type="subcellular location">
    <subcellularLocation>
        <location evidence="2">Cytoplasm</location>
        <location evidence="2">Cytoskeleton</location>
        <location evidence="2">Flagellum axoneme</location>
    </subcellularLocation>
</comment>
<keyword evidence="6" id="KW-0282">Flagellum</keyword>
<evidence type="ECO:0000256" key="4">
    <source>
        <dbReference type="ARBA" id="ARBA00022614"/>
    </source>
</evidence>
<proteinExistence type="inferred from homology"/>
<reference evidence="14" key="1">
    <citation type="journal article" date="2020" name="bioRxiv">
        <title>Chromosome-level reference genome of the European wasp spider Argiope bruennichi: a resource for studies on range expansion and evolutionary adaptation.</title>
        <authorList>
            <person name="Sheffer M.M."/>
            <person name="Hoppe A."/>
            <person name="Krehenwinkel H."/>
            <person name="Uhl G."/>
            <person name="Kuss A.W."/>
            <person name="Jensen L."/>
            <person name="Jensen C."/>
            <person name="Gillespie R.G."/>
            <person name="Hoff K.J."/>
            <person name="Prost S."/>
        </authorList>
    </citation>
    <scope>NUCLEOTIDE SEQUENCE</scope>
</reference>
<evidence type="ECO:0000256" key="8">
    <source>
        <dbReference type="ARBA" id="ARBA00023069"/>
    </source>
</evidence>
<dbReference type="InterPro" id="IPR003591">
    <property type="entry name" value="Leu-rich_rpt_typical-subtyp"/>
</dbReference>
<evidence type="ECO:0000313" key="14">
    <source>
        <dbReference type="EMBL" id="KAF8794869.1"/>
    </source>
</evidence>
<dbReference type="Gene3D" id="3.80.10.10">
    <property type="entry name" value="Ribonuclease Inhibitor"/>
    <property type="match status" value="1"/>
</dbReference>
<keyword evidence="3" id="KW-0963">Cytoplasm</keyword>
<dbReference type="Proteomes" id="UP000807504">
    <property type="component" value="Unassembled WGS sequence"/>
</dbReference>
<evidence type="ECO:0000256" key="11">
    <source>
        <dbReference type="ARBA" id="ARBA00024433"/>
    </source>
</evidence>
<keyword evidence="7" id="KW-0175">Coiled coil</keyword>
<evidence type="ECO:0000256" key="1">
    <source>
        <dbReference type="ARBA" id="ARBA00003843"/>
    </source>
</evidence>
<evidence type="ECO:0000256" key="7">
    <source>
        <dbReference type="ARBA" id="ARBA00023054"/>
    </source>
</evidence>
<evidence type="ECO:0000256" key="3">
    <source>
        <dbReference type="ARBA" id="ARBA00022490"/>
    </source>
</evidence>
<dbReference type="EMBL" id="JABXBU010000002">
    <property type="protein sequence ID" value="KAF8794869.1"/>
    <property type="molecule type" value="Genomic_DNA"/>
</dbReference>
<dbReference type="Pfam" id="PF14580">
    <property type="entry name" value="LRR_9"/>
    <property type="match status" value="1"/>
</dbReference>
<evidence type="ECO:0000256" key="5">
    <source>
        <dbReference type="ARBA" id="ARBA00022737"/>
    </source>
</evidence>
<organism evidence="14 15">
    <name type="scientific">Argiope bruennichi</name>
    <name type="common">Wasp spider</name>
    <name type="synonym">Aranea bruennichi</name>
    <dbReference type="NCBI Taxonomy" id="94029"/>
    <lineage>
        <taxon>Eukaryota</taxon>
        <taxon>Metazoa</taxon>
        <taxon>Ecdysozoa</taxon>
        <taxon>Arthropoda</taxon>
        <taxon>Chelicerata</taxon>
        <taxon>Arachnida</taxon>
        <taxon>Araneae</taxon>
        <taxon>Araneomorphae</taxon>
        <taxon>Entelegynae</taxon>
        <taxon>Araneoidea</taxon>
        <taxon>Araneidae</taxon>
        <taxon>Argiope</taxon>
    </lineage>
</organism>
<dbReference type="InterPro" id="IPR001611">
    <property type="entry name" value="Leu-rich_rpt"/>
</dbReference>
<keyword evidence="10" id="KW-0966">Cell projection</keyword>
<dbReference type="PROSITE" id="PS51450">
    <property type="entry name" value="LRR"/>
    <property type="match status" value="3"/>
</dbReference>
<accession>A0A8T0FZ89</accession>
<dbReference type="InterPro" id="IPR032675">
    <property type="entry name" value="LRR_dom_sf"/>
</dbReference>
<comment type="similarity">
    <text evidence="12">Belongs to the DRC3 family.</text>
</comment>
<comment type="caution">
    <text evidence="14">The sequence shown here is derived from an EMBL/GenBank/DDBJ whole genome shotgun (WGS) entry which is preliminary data.</text>
</comment>
<dbReference type="SMART" id="SM00369">
    <property type="entry name" value="LRR_TYP"/>
    <property type="match status" value="2"/>
</dbReference>
<evidence type="ECO:0000313" key="15">
    <source>
        <dbReference type="Proteomes" id="UP000807504"/>
    </source>
</evidence>
<dbReference type="InterPro" id="IPR050576">
    <property type="entry name" value="Cilia_flagella_integrity"/>
</dbReference>
<dbReference type="AlphaFoldDB" id="A0A8T0FZ89"/>
<evidence type="ECO:0000256" key="10">
    <source>
        <dbReference type="ARBA" id="ARBA00023273"/>
    </source>
</evidence>
<evidence type="ECO:0000256" key="13">
    <source>
        <dbReference type="ARBA" id="ARBA00040950"/>
    </source>
</evidence>
<dbReference type="PANTHER" id="PTHR45973:SF12">
    <property type="entry name" value="DYNEIN REGULATORY COMPLEX SUBUNIT 3"/>
    <property type="match status" value="1"/>
</dbReference>
<keyword evidence="5" id="KW-0677">Repeat</keyword>
<keyword evidence="15" id="KW-1185">Reference proteome</keyword>
<dbReference type="PANTHER" id="PTHR45973">
    <property type="entry name" value="PROTEIN PHOSPHATASE 1 REGULATORY SUBUNIT SDS22-RELATED"/>
    <property type="match status" value="1"/>
</dbReference>
<sequence length="517" mass="60484">MGNKIGTLQKPVVMTKAFLEEKIIWELAHVEDLNISELQRLVKMDGIERNLVLSLQLEHQSLLNISNLWKFTLLTKLVMANNYIEEIEGLETLSNLQHLDLSFNCIKVIKGLDGLINLEYLNLSYNEITQLENLDNQKNLETLLVRHNKIKSFENMYYIAQFENLFCLGIEENPLMEMDNGRLRVLGVLPQLKFLDFILVTENELQEALLLYPVENKAESKDKLFENYVGKDCSSLWEIHPSDKEAFIDGLANGHGFEALLEGDKNFRLLHSFPPAATIAEAEKFAAKVSDENEYSYITFTEEIPKKLCLIYQKPISSEQKDKEVEQLKDVCDKELQETHKNLMSCSCLYLDIIFDLMRTFKSEMHLIVQNYLEDVQHIYKEIIKTDERHILELQQFYFNIFNTGSNYDLEVNNQAGEVIELDPLFVKLLTKKDFVEMALKMAFTIHSTLLQERIKKLRTTLENYHEEILNSLLEKDILIKQSEKIRNVLLFCNKQKYIMDKLFYNSMKFKNYLGYC</sequence>
<reference evidence="14" key="2">
    <citation type="submission" date="2020-06" db="EMBL/GenBank/DDBJ databases">
        <authorList>
            <person name="Sheffer M."/>
        </authorList>
    </citation>
    <scope>NUCLEOTIDE SEQUENCE</scope>
</reference>
<keyword evidence="9" id="KW-0206">Cytoskeleton</keyword>
<dbReference type="SMART" id="SM00365">
    <property type="entry name" value="LRR_SD22"/>
    <property type="match status" value="4"/>
</dbReference>
<dbReference type="SUPFAM" id="SSF52075">
    <property type="entry name" value="Outer arm dynein light chain 1"/>
    <property type="match status" value="1"/>
</dbReference>